<evidence type="ECO:0000256" key="5">
    <source>
        <dbReference type="ARBA" id="ARBA00022692"/>
    </source>
</evidence>
<feature type="transmembrane region" description="Helical" evidence="8">
    <location>
        <begin position="281"/>
        <end position="304"/>
    </location>
</feature>
<evidence type="ECO:0000259" key="9">
    <source>
        <dbReference type="Pfam" id="PF02687"/>
    </source>
</evidence>
<evidence type="ECO:0000256" key="3">
    <source>
        <dbReference type="ARBA" id="ARBA00022448"/>
    </source>
</evidence>
<comment type="similarity">
    <text evidence="2">Belongs to the ABC-4 integral membrane protein family. LolC/E subfamily.</text>
</comment>
<keyword evidence="12" id="KW-1185">Reference proteome</keyword>
<keyword evidence="11" id="KW-0449">Lipoprotein</keyword>
<feature type="domain" description="ABC3 transporter permease C-terminal" evidence="9">
    <location>
        <begin position="282"/>
        <end position="410"/>
    </location>
</feature>
<dbReference type="Proteomes" id="UP001215231">
    <property type="component" value="Chromosome"/>
</dbReference>
<keyword evidence="6 8" id="KW-1133">Transmembrane helix</keyword>
<gene>
    <name evidence="11" type="ORF">H3N35_08110</name>
</gene>
<feature type="domain" description="MacB-like periplasmic core" evidence="10">
    <location>
        <begin position="27"/>
        <end position="237"/>
    </location>
</feature>
<feature type="transmembrane region" description="Helical" evidence="8">
    <location>
        <begin position="380"/>
        <end position="400"/>
    </location>
</feature>
<proteinExistence type="inferred from homology"/>
<evidence type="ECO:0000256" key="4">
    <source>
        <dbReference type="ARBA" id="ARBA00022475"/>
    </source>
</evidence>
<dbReference type="Pfam" id="PF12704">
    <property type="entry name" value="MacB_PCD"/>
    <property type="match status" value="1"/>
</dbReference>
<dbReference type="PANTHER" id="PTHR30489:SF8">
    <property type="entry name" value="LIPOPROTEIN-RELEASING SYSTEM TRANSMEMBRANE PROTEIN LOLC"/>
    <property type="match status" value="1"/>
</dbReference>
<evidence type="ECO:0000313" key="12">
    <source>
        <dbReference type="Proteomes" id="UP001215231"/>
    </source>
</evidence>
<dbReference type="EMBL" id="CP059693">
    <property type="protein sequence ID" value="WDE13388.1"/>
    <property type="molecule type" value="Genomic_DNA"/>
</dbReference>
<reference evidence="11 12" key="1">
    <citation type="journal article" date="2022" name="Mar. Drugs">
        <title>Bioassay-Guided Fractionation Leads to the Detection of Cholic Acid Generated by the Rare Thalassomonas sp.</title>
        <authorList>
            <person name="Pheiffer F."/>
            <person name="Schneider Y.K."/>
            <person name="Hansen E.H."/>
            <person name="Andersen J.H."/>
            <person name="Isaksson J."/>
            <person name="Busche T."/>
            <person name="R C."/>
            <person name="Kalinowski J."/>
            <person name="Zyl L.V."/>
            <person name="Trindade M."/>
        </authorList>
    </citation>
    <scope>NUCLEOTIDE SEQUENCE [LARGE SCALE GENOMIC DNA]</scope>
    <source>
        <strain evidence="11 12">A5K-61T</strain>
    </source>
</reference>
<keyword evidence="4" id="KW-1003">Cell membrane</keyword>
<dbReference type="InterPro" id="IPR003838">
    <property type="entry name" value="ABC3_permease_C"/>
</dbReference>
<feature type="transmembrane region" description="Helical" evidence="8">
    <location>
        <begin position="20"/>
        <end position="48"/>
    </location>
</feature>
<evidence type="ECO:0000256" key="7">
    <source>
        <dbReference type="ARBA" id="ARBA00023136"/>
    </source>
</evidence>
<organism evidence="11 12">
    <name type="scientific">Thalassomonas haliotis</name>
    <dbReference type="NCBI Taxonomy" id="485448"/>
    <lineage>
        <taxon>Bacteria</taxon>
        <taxon>Pseudomonadati</taxon>
        <taxon>Pseudomonadota</taxon>
        <taxon>Gammaproteobacteria</taxon>
        <taxon>Alteromonadales</taxon>
        <taxon>Colwelliaceae</taxon>
        <taxon>Thalassomonas</taxon>
    </lineage>
</organism>
<protein>
    <submittedName>
        <fullName evidence="11">Lipoprotein-releasing ABC transporter permease subunit</fullName>
    </submittedName>
</protein>
<dbReference type="Pfam" id="PF02687">
    <property type="entry name" value="FtsX"/>
    <property type="match status" value="1"/>
</dbReference>
<evidence type="ECO:0000256" key="8">
    <source>
        <dbReference type="SAM" id="Phobius"/>
    </source>
</evidence>
<name>A0ABY7VKE1_9GAMM</name>
<keyword evidence="7 8" id="KW-0472">Membrane</keyword>
<evidence type="ECO:0000259" key="10">
    <source>
        <dbReference type="Pfam" id="PF12704"/>
    </source>
</evidence>
<dbReference type="InterPro" id="IPR051447">
    <property type="entry name" value="Lipoprotein-release_system"/>
</dbReference>
<dbReference type="NCBIfam" id="TIGR02212">
    <property type="entry name" value="lolCE"/>
    <property type="match status" value="1"/>
</dbReference>
<evidence type="ECO:0000256" key="1">
    <source>
        <dbReference type="ARBA" id="ARBA00004651"/>
    </source>
</evidence>
<dbReference type="InterPro" id="IPR011925">
    <property type="entry name" value="LolCE_TM"/>
</dbReference>
<evidence type="ECO:0000256" key="2">
    <source>
        <dbReference type="ARBA" id="ARBA00005236"/>
    </source>
</evidence>
<feature type="transmembrane region" description="Helical" evidence="8">
    <location>
        <begin position="335"/>
        <end position="360"/>
    </location>
</feature>
<evidence type="ECO:0000313" key="11">
    <source>
        <dbReference type="EMBL" id="WDE13388.1"/>
    </source>
</evidence>
<dbReference type="PANTHER" id="PTHR30489">
    <property type="entry name" value="LIPOPROTEIN-RELEASING SYSTEM TRANSMEMBRANE PROTEIN LOLE"/>
    <property type="match status" value="1"/>
</dbReference>
<keyword evidence="5 8" id="KW-0812">Transmembrane</keyword>
<comment type="subcellular location">
    <subcellularLocation>
        <location evidence="1">Cell membrane</location>
        <topology evidence="1">Multi-pass membrane protein</topology>
    </subcellularLocation>
</comment>
<accession>A0ABY7VKE1</accession>
<evidence type="ECO:0000256" key="6">
    <source>
        <dbReference type="ARBA" id="ARBA00022989"/>
    </source>
</evidence>
<sequence>MFQPVSFFIGLRYSRSQNRSGFVSFITFFSIAGILLGVASLITVVSVMNGFEGELKKKILGLVPHVVMSQQSPQSFGGKTFSMPDWQQQRSQLLTYPGVKAVTPFIESEALIQSPSTLQGVLLQGIIPEYETGHIINQHMVAGDLADLEDTPYSLVMGQALAHKLEVNVGDKIRLVIPNKTMFTPMGRVPVQRSFTLTGIFNVGSQIDDAVIYIHSKSAAKLLRRKGDGINQLRLYLNDAFYAGELAPGLKQDLPGYSFTTWNESQGALFAAVSMEKNMMWLMLSLIVAVAAFNIVSALVMVVIDKQGEIGILQTLGLARTEIVKIFITQGMVNGLWGVILGSIFGVLLTLNLNTLMSVTGINIFGPGYASQVLPIQLEGWNVAVIVFSALMMSFVATLYPAYRASKTQPAEVLRNE</sequence>
<keyword evidence="3" id="KW-0813">Transport</keyword>
<dbReference type="InterPro" id="IPR025857">
    <property type="entry name" value="MacB_PCD"/>
</dbReference>